<feature type="region of interest" description="Disordered" evidence="2">
    <location>
        <begin position="166"/>
        <end position="225"/>
    </location>
</feature>
<keyword evidence="1" id="KW-0949">S-adenosyl-L-methionine</keyword>
<evidence type="ECO:0000256" key="2">
    <source>
        <dbReference type="SAM" id="MobiDB-lite"/>
    </source>
</evidence>
<dbReference type="Pfam" id="PF05206">
    <property type="entry name" value="TRM13"/>
    <property type="match status" value="1"/>
</dbReference>
<sequence length="626" mass="69410">MCIKIPHRNQPFRANSAGPSVTAAARRRMQTAAGRSPTGGSRLQPPSTTFSHLPPVPPVTASPPPLCASSRQEPLRPHIARTPSAAPQPQRYSAGSKERKGKGVAREPFSLKRQESFRAAGDETAIPPSSPHLSWQPGPRSRTLSGRLNSPSAAILRFDFAARRPRRRSLKMAPGQRPRGELGARWRRRSRSRAGAPTSWRGRSASAGWCRPSGGASAGSTGSRSTVYEDQLQKHLKKCNSREKPKPVYFVQDINAGLKDVAEIPEKQVTLSSLSKEELENLIIKLKKATNGLELDLKEQILSHKALHEALNDPKNGESAFKHLKQQASILGNMEKLHLLGPGRCFIEFGAGRGKLSHWVDVALQDVEDIQFLLVERATTRFKVDGKHKKRDSVFERLQVDIQHLCLNKVPSLEKKRLPVVGIGKHLCGAATDLALRCLVESYATCCEGENEEPAAKRPKNDKTEMAARSSADNERNKEDFKPVAGIVIALCCHHKCDWTHYVGREFFQSVGLGPVEFHYFQRMSSWATCGMRETITSTSEESEDHANNTEEHDQPYSKAESGFDTLQGLPVEERKEIGALCKLLIDHGRIKYLQQRGYRATLQYYTESAVSLENVLLTAVPEPTT</sequence>
<feature type="domain" description="Methyltransferase TRM13" evidence="3">
    <location>
        <begin position="325"/>
        <end position="620"/>
    </location>
</feature>
<dbReference type="EC" id="2.1.1.225" evidence="1"/>
<keyword evidence="1" id="KW-0819">tRNA processing</keyword>
<dbReference type="PANTHER" id="PTHR12998">
    <property type="entry name" value="TRNA:M(4)X MODIFICATION ENZYME TRM13 HOMOLOG"/>
    <property type="match status" value="1"/>
</dbReference>
<reference evidence="4" key="2">
    <citation type="submission" date="2025-08" db="UniProtKB">
        <authorList>
            <consortium name="Ensembl"/>
        </authorList>
    </citation>
    <scope>IDENTIFICATION</scope>
</reference>
<reference evidence="4" key="1">
    <citation type="submission" date="2018-09" db="EMBL/GenBank/DDBJ databases">
        <title>Common duck and Muscovy duck high density SNP chip.</title>
        <authorList>
            <person name="Vignal A."/>
            <person name="Thebault N."/>
            <person name="Warren W.C."/>
        </authorList>
    </citation>
    <scope>NUCLEOTIDE SEQUENCE [LARGE SCALE GENOMIC DNA]</scope>
</reference>
<comment type="catalytic activity">
    <reaction evidence="1">
        <text>adenosine(4) in tRNA(His) + S-adenosyl-L-methionine = 2'-O-methyladenosine(4) in tRNA(His) + S-adenosyl-L-homocysteine + H(+)</text>
        <dbReference type="Rhea" id="RHEA:43196"/>
        <dbReference type="Rhea" id="RHEA-COMP:10401"/>
        <dbReference type="Rhea" id="RHEA-COMP:10402"/>
        <dbReference type="ChEBI" id="CHEBI:15378"/>
        <dbReference type="ChEBI" id="CHEBI:57856"/>
        <dbReference type="ChEBI" id="CHEBI:59789"/>
        <dbReference type="ChEBI" id="CHEBI:74411"/>
        <dbReference type="ChEBI" id="CHEBI:74477"/>
        <dbReference type="EC" id="2.1.1.225"/>
    </reaction>
</comment>
<protein>
    <recommendedName>
        <fullName evidence="1">tRNA:m(4)X modification enzyme TRM13</fullName>
        <ecNumber evidence="1">2.1.1.225</ecNumber>
    </recommendedName>
</protein>
<comment type="catalytic activity">
    <reaction evidence="1">
        <text>cytidine(4) in tRNA(Gly)(GCC) + S-adenosyl-L-methionine = 2'-O-methylcytidine(4) in tRNA(Gly)(GCC) + S-adenosyl-L-homocysteine + H(+)</text>
        <dbReference type="Rhea" id="RHEA:43192"/>
        <dbReference type="Rhea" id="RHEA-COMP:10399"/>
        <dbReference type="Rhea" id="RHEA-COMP:10400"/>
        <dbReference type="ChEBI" id="CHEBI:15378"/>
        <dbReference type="ChEBI" id="CHEBI:57856"/>
        <dbReference type="ChEBI" id="CHEBI:59789"/>
        <dbReference type="ChEBI" id="CHEBI:74495"/>
        <dbReference type="ChEBI" id="CHEBI:82748"/>
        <dbReference type="EC" id="2.1.1.225"/>
    </reaction>
</comment>
<dbReference type="InterPro" id="IPR039044">
    <property type="entry name" value="Trm13"/>
</dbReference>
<comment type="catalytic activity">
    <reaction evidence="1">
        <text>cytidine(4) in tRNA(Pro) + S-adenosyl-L-methionine = 2'-O-methylcytidine(4) in tRNA(Pro) + S-adenosyl-L-homocysteine + H(+)</text>
        <dbReference type="Rhea" id="RHEA:32767"/>
        <dbReference type="Rhea" id="RHEA-COMP:10397"/>
        <dbReference type="Rhea" id="RHEA-COMP:10398"/>
        <dbReference type="ChEBI" id="CHEBI:15378"/>
        <dbReference type="ChEBI" id="CHEBI:57856"/>
        <dbReference type="ChEBI" id="CHEBI:59789"/>
        <dbReference type="ChEBI" id="CHEBI:74495"/>
        <dbReference type="ChEBI" id="CHEBI:82748"/>
        <dbReference type="EC" id="2.1.1.225"/>
    </reaction>
</comment>
<dbReference type="GO" id="GO:0030488">
    <property type="term" value="P:tRNA methylation"/>
    <property type="evidence" value="ECO:0007669"/>
    <property type="project" value="InterPro"/>
</dbReference>
<dbReference type="InterPro" id="IPR007871">
    <property type="entry name" value="Methyltransferase_TRM13"/>
</dbReference>
<name>A0A8C3C0J4_CAIMO</name>
<dbReference type="Ensembl" id="ENSCMMT00000014134.1">
    <property type="protein sequence ID" value="ENSCMMP00000012847.1"/>
    <property type="gene ID" value="ENSCMMG00000008118.1"/>
</dbReference>
<evidence type="ECO:0000256" key="1">
    <source>
        <dbReference type="RuleBase" id="RU367103"/>
    </source>
</evidence>
<keyword evidence="1" id="KW-0863">Zinc-finger</keyword>
<keyword evidence="5" id="KW-1185">Reference proteome</keyword>
<evidence type="ECO:0000313" key="4">
    <source>
        <dbReference type="Ensembl" id="ENSCMMP00000012847.1"/>
    </source>
</evidence>
<feature type="region of interest" description="Disordered" evidence="2">
    <location>
        <begin position="536"/>
        <end position="563"/>
    </location>
</feature>
<dbReference type="AlphaFoldDB" id="A0A8C3C0J4"/>
<feature type="compositionally biased region" description="Polar residues" evidence="2">
    <location>
        <begin position="38"/>
        <end position="51"/>
    </location>
</feature>
<dbReference type="GO" id="GO:0008270">
    <property type="term" value="F:zinc ion binding"/>
    <property type="evidence" value="ECO:0007669"/>
    <property type="project" value="UniProtKB-KW"/>
</dbReference>
<keyword evidence="1" id="KW-0862">Zinc</keyword>
<organism evidence="4 5">
    <name type="scientific">Cairina moschata</name>
    <name type="common">Muscovy duck</name>
    <dbReference type="NCBI Taxonomy" id="8855"/>
    <lineage>
        <taxon>Eukaryota</taxon>
        <taxon>Metazoa</taxon>
        <taxon>Chordata</taxon>
        <taxon>Craniata</taxon>
        <taxon>Vertebrata</taxon>
        <taxon>Euteleostomi</taxon>
        <taxon>Archelosauria</taxon>
        <taxon>Archosauria</taxon>
        <taxon>Dinosauria</taxon>
        <taxon>Saurischia</taxon>
        <taxon>Theropoda</taxon>
        <taxon>Coelurosauria</taxon>
        <taxon>Aves</taxon>
        <taxon>Neognathae</taxon>
        <taxon>Galloanserae</taxon>
        <taxon>Anseriformes</taxon>
        <taxon>Anatidae</taxon>
        <taxon>Anatinae</taxon>
        <taxon>Cairina</taxon>
    </lineage>
</organism>
<feature type="compositionally biased region" description="Basic and acidic residues" evidence="2">
    <location>
        <begin position="454"/>
        <end position="477"/>
    </location>
</feature>
<feature type="region of interest" description="Disordered" evidence="2">
    <location>
        <begin position="451"/>
        <end position="477"/>
    </location>
</feature>
<dbReference type="Proteomes" id="UP000694556">
    <property type="component" value="Chromosome 8"/>
</dbReference>
<proteinExistence type="inferred from homology"/>
<evidence type="ECO:0000313" key="5">
    <source>
        <dbReference type="Proteomes" id="UP000694556"/>
    </source>
</evidence>
<keyword evidence="1" id="KW-0808">Transferase</keyword>
<feature type="compositionally biased region" description="Pro residues" evidence="2">
    <location>
        <begin position="54"/>
        <end position="66"/>
    </location>
</feature>
<reference evidence="4" key="3">
    <citation type="submission" date="2025-09" db="UniProtKB">
        <authorList>
            <consortium name="Ensembl"/>
        </authorList>
    </citation>
    <scope>IDENTIFICATION</scope>
</reference>
<feature type="compositionally biased region" description="Low complexity" evidence="2">
    <location>
        <begin position="213"/>
        <end position="225"/>
    </location>
</feature>
<evidence type="ECO:0000259" key="3">
    <source>
        <dbReference type="Pfam" id="PF05206"/>
    </source>
</evidence>
<accession>A0A8C3C0J4</accession>
<feature type="region of interest" description="Disordered" evidence="2">
    <location>
        <begin position="1"/>
        <end position="148"/>
    </location>
</feature>
<comment type="similarity">
    <text evidence="1">Belongs to the methyltransferase TRM13 family.</text>
</comment>
<dbReference type="GO" id="GO:0106050">
    <property type="term" value="F:tRNA 2'-O-methyltransferase activity"/>
    <property type="evidence" value="ECO:0007669"/>
    <property type="project" value="UniProtKB-UniRule"/>
</dbReference>
<feature type="compositionally biased region" description="Basic and acidic residues" evidence="2">
    <location>
        <begin position="545"/>
        <end position="556"/>
    </location>
</feature>
<dbReference type="PANTHER" id="PTHR12998:SF0">
    <property type="entry name" value="TRNA:M(4)X MODIFICATION ENZYME TRM13 HOMOLOG"/>
    <property type="match status" value="1"/>
</dbReference>
<comment type="function">
    <text evidence="1">tRNA methylase which 2'-O-methylates cytidine(4) in tRNA(Pro) and tRNA(Gly)(GCC), and adenosine(4) in tRNA(His).</text>
</comment>
<keyword evidence="1" id="KW-0479">Metal-binding</keyword>
<keyword evidence="1" id="KW-0489">Methyltransferase</keyword>